<dbReference type="AlphaFoldDB" id="A0A5C6BXX7"/>
<dbReference type="EC" id="3.1.2.-" evidence="4"/>
<gene>
    <name evidence="4" type="primary">ybgC_1</name>
    <name evidence="4" type="ORF">Poly21_33110</name>
</gene>
<evidence type="ECO:0000259" key="3">
    <source>
        <dbReference type="Pfam" id="PF03061"/>
    </source>
</evidence>
<keyword evidence="2 4" id="KW-0378">Hydrolase</keyword>
<dbReference type="PANTHER" id="PTHR31793:SF37">
    <property type="entry name" value="ACYL-COA THIOESTER HYDROLASE YBGC"/>
    <property type="match status" value="1"/>
</dbReference>
<dbReference type="GO" id="GO:0047617">
    <property type="term" value="F:fatty acyl-CoA hydrolase activity"/>
    <property type="evidence" value="ECO:0007669"/>
    <property type="project" value="TreeGrafter"/>
</dbReference>
<protein>
    <submittedName>
        <fullName evidence="4">Acyl-CoA thioester hydrolase YbgC</fullName>
        <ecNumber evidence="4">3.1.2.-</ecNumber>
    </submittedName>
</protein>
<dbReference type="PIRSF" id="PIRSF003230">
    <property type="entry name" value="YbgC"/>
    <property type="match status" value="1"/>
</dbReference>
<comment type="caution">
    <text evidence="4">The sequence shown here is derived from an EMBL/GenBank/DDBJ whole genome shotgun (WGS) entry which is preliminary data.</text>
</comment>
<dbReference type="EMBL" id="SJPU01000002">
    <property type="protein sequence ID" value="TWU16106.1"/>
    <property type="molecule type" value="Genomic_DNA"/>
</dbReference>
<accession>A0A5C6BXX7</accession>
<keyword evidence="5" id="KW-1185">Reference proteome</keyword>
<feature type="domain" description="Thioesterase" evidence="3">
    <location>
        <begin position="44"/>
        <end position="124"/>
    </location>
</feature>
<evidence type="ECO:0000313" key="4">
    <source>
        <dbReference type="EMBL" id="TWU16106.1"/>
    </source>
</evidence>
<proteinExistence type="inferred from homology"/>
<name>A0A5C6BXX7_9BACT</name>
<organism evidence="4 5">
    <name type="scientific">Allorhodopirellula heiligendammensis</name>
    <dbReference type="NCBI Taxonomy" id="2714739"/>
    <lineage>
        <taxon>Bacteria</taxon>
        <taxon>Pseudomonadati</taxon>
        <taxon>Planctomycetota</taxon>
        <taxon>Planctomycetia</taxon>
        <taxon>Pirellulales</taxon>
        <taxon>Pirellulaceae</taxon>
        <taxon>Allorhodopirellula</taxon>
    </lineage>
</organism>
<dbReference type="SUPFAM" id="SSF54637">
    <property type="entry name" value="Thioesterase/thiol ester dehydrase-isomerase"/>
    <property type="match status" value="1"/>
</dbReference>
<dbReference type="Proteomes" id="UP000319908">
    <property type="component" value="Unassembled WGS sequence"/>
</dbReference>
<dbReference type="Gene3D" id="3.10.129.10">
    <property type="entry name" value="Hotdog Thioesterase"/>
    <property type="match status" value="1"/>
</dbReference>
<dbReference type="Pfam" id="PF03061">
    <property type="entry name" value="4HBT"/>
    <property type="match status" value="1"/>
</dbReference>
<evidence type="ECO:0000313" key="5">
    <source>
        <dbReference type="Proteomes" id="UP000319908"/>
    </source>
</evidence>
<dbReference type="InterPro" id="IPR050563">
    <property type="entry name" value="4-hydroxybenzoyl-CoA_TE"/>
</dbReference>
<evidence type="ECO:0000256" key="2">
    <source>
        <dbReference type="ARBA" id="ARBA00022801"/>
    </source>
</evidence>
<evidence type="ECO:0000256" key="1">
    <source>
        <dbReference type="ARBA" id="ARBA00005953"/>
    </source>
</evidence>
<dbReference type="CDD" id="cd00586">
    <property type="entry name" value="4HBT"/>
    <property type="match status" value="1"/>
</dbReference>
<reference evidence="4 5" key="1">
    <citation type="journal article" date="2020" name="Antonie Van Leeuwenhoek">
        <title>Rhodopirellula heiligendammensis sp. nov., Rhodopirellula pilleata sp. nov., and Rhodopirellula solitaria sp. nov. isolated from natural or artificial marine surfaces in Northern Germany and California, USA, and emended description of the genus Rhodopirellula.</title>
        <authorList>
            <person name="Kallscheuer N."/>
            <person name="Wiegand S."/>
            <person name="Jogler M."/>
            <person name="Boedeker C."/>
            <person name="Peeters S.H."/>
            <person name="Rast P."/>
            <person name="Heuer A."/>
            <person name="Jetten M.S.M."/>
            <person name="Rohde M."/>
            <person name="Jogler C."/>
        </authorList>
    </citation>
    <scope>NUCLEOTIDE SEQUENCE [LARGE SCALE GENOMIC DNA]</scope>
    <source>
        <strain evidence="4 5">Poly21</strain>
    </source>
</reference>
<sequence length="149" mass="16718">MGGTTSGGGAQWAAGTTSGETDSLLRHSLEFRVAYQETDGQRRVHHANYLNYFERGRVEMLRSIGHDYKAIEDSGRMLVVTEMNVRYHAPADFDDLLTVTTEVLDVRKVRMRHRYMIHRGDTLLVEAVSVIACLDVNGKPARLPDLSPT</sequence>
<dbReference type="PANTHER" id="PTHR31793">
    <property type="entry name" value="4-HYDROXYBENZOYL-COA THIOESTERASE FAMILY MEMBER"/>
    <property type="match status" value="1"/>
</dbReference>
<dbReference type="InterPro" id="IPR006683">
    <property type="entry name" value="Thioestr_dom"/>
</dbReference>
<comment type="similarity">
    <text evidence="1">Belongs to the 4-hydroxybenzoyl-CoA thioesterase family.</text>
</comment>
<dbReference type="NCBIfam" id="TIGR00051">
    <property type="entry name" value="YbgC/FadM family acyl-CoA thioesterase"/>
    <property type="match status" value="1"/>
</dbReference>
<dbReference type="InterPro" id="IPR006684">
    <property type="entry name" value="YbgC/YbaW"/>
</dbReference>
<dbReference type="InterPro" id="IPR029069">
    <property type="entry name" value="HotDog_dom_sf"/>
</dbReference>